<sequence length="116" mass="12470">MRCVWAWATSSTARCRHSAASRASASCASRACRWPWRACLSFFLSERMIMSHTPAPRTTSTSARKSSVVLADKDWWSFSTGPLISAGSFCIHFSRTSGAMLGGTSASLAAPCSTAR</sequence>
<protein>
    <submittedName>
        <fullName evidence="1">Uncharacterized protein</fullName>
    </submittedName>
</protein>
<proteinExistence type="predicted"/>
<dbReference type="EMBL" id="GIFC01008514">
    <property type="protein sequence ID" value="MXU90597.1"/>
    <property type="molecule type" value="Transcribed_RNA"/>
</dbReference>
<evidence type="ECO:0000313" key="1">
    <source>
        <dbReference type="EMBL" id="MXU90597.1"/>
    </source>
</evidence>
<organism evidence="1">
    <name type="scientific">Ixodes ricinus</name>
    <name type="common">Common tick</name>
    <name type="synonym">Acarus ricinus</name>
    <dbReference type="NCBI Taxonomy" id="34613"/>
    <lineage>
        <taxon>Eukaryota</taxon>
        <taxon>Metazoa</taxon>
        <taxon>Ecdysozoa</taxon>
        <taxon>Arthropoda</taxon>
        <taxon>Chelicerata</taxon>
        <taxon>Arachnida</taxon>
        <taxon>Acari</taxon>
        <taxon>Parasitiformes</taxon>
        <taxon>Ixodida</taxon>
        <taxon>Ixodoidea</taxon>
        <taxon>Ixodidae</taxon>
        <taxon>Ixodinae</taxon>
        <taxon>Ixodes</taxon>
    </lineage>
</organism>
<name>A0A6B0ULF7_IXORI</name>
<reference evidence="1" key="1">
    <citation type="submission" date="2019-12" db="EMBL/GenBank/DDBJ databases">
        <title>An insight into the sialome of adult female Ixodes ricinus ticks feeding for 6 days.</title>
        <authorList>
            <person name="Perner J."/>
            <person name="Ribeiro J.M.C."/>
        </authorList>
    </citation>
    <scope>NUCLEOTIDE SEQUENCE</scope>
    <source>
        <strain evidence="1">Semi-engorged</strain>
        <tissue evidence="1">Salivary glands</tissue>
    </source>
</reference>
<dbReference type="AlphaFoldDB" id="A0A6B0ULF7"/>
<accession>A0A6B0ULF7</accession>